<name>A0ABT5JEE4_RHOTP</name>
<keyword evidence="1" id="KW-1133">Transmembrane helix</keyword>
<evidence type="ECO:0000256" key="1">
    <source>
        <dbReference type="SAM" id="Phobius"/>
    </source>
</evidence>
<reference evidence="2" key="2">
    <citation type="submission" date="2023-02" db="EMBL/GenBank/DDBJ databases">
        <authorList>
            <person name="Rayyan A."/>
            <person name="Meyer T."/>
            <person name="Kyndt J.A."/>
        </authorList>
    </citation>
    <scope>NUCLEOTIDE SEQUENCE</scope>
    <source>
        <strain evidence="2">DSM 9987</strain>
    </source>
</reference>
<gene>
    <name evidence="2" type="ORF">PQJ73_19995</name>
</gene>
<comment type="caution">
    <text evidence="2">The sequence shown here is derived from an EMBL/GenBank/DDBJ whole genome shotgun (WGS) entry which is preliminary data.</text>
</comment>
<dbReference type="RefSeq" id="WP_272778813.1">
    <property type="nucleotide sequence ID" value="NZ_JAQQLI010000035.1"/>
</dbReference>
<keyword evidence="1" id="KW-0472">Membrane</keyword>
<feature type="transmembrane region" description="Helical" evidence="1">
    <location>
        <begin position="39"/>
        <end position="61"/>
    </location>
</feature>
<proteinExistence type="predicted"/>
<sequence>MTTALFTTVVRLPSGRVHRRRLAQPAKSSIHRGRVQRQLAASAAVAAIGLVLTALSLSHLAHGVAIVTGIPAWQAWATAIGFDLTLIALESAQLCAISEAVRKEIARWARPSILGVLIGSACMNAFAFGEAVTGWWLAPAIVLGIAIPCLIYVLTRISVALYIATQR</sequence>
<protein>
    <recommendedName>
        <fullName evidence="4">CNNM transmembrane domain-containing protein</fullName>
    </recommendedName>
</protein>
<keyword evidence="1" id="KW-0812">Transmembrane</keyword>
<keyword evidence="3" id="KW-1185">Reference proteome</keyword>
<feature type="transmembrane region" description="Helical" evidence="1">
    <location>
        <begin position="135"/>
        <end position="164"/>
    </location>
</feature>
<evidence type="ECO:0000313" key="2">
    <source>
        <dbReference type="EMBL" id="MDC7787977.1"/>
    </source>
</evidence>
<feature type="transmembrane region" description="Helical" evidence="1">
    <location>
        <begin position="108"/>
        <end position="129"/>
    </location>
</feature>
<accession>A0ABT5JEE4</accession>
<feature type="transmembrane region" description="Helical" evidence="1">
    <location>
        <begin position="73"/>
        <end position="96"/>
    </location>
</feature>
<dbReference type="Proteomes" id="UP001165652">
    <property type="component" value="Unassembled WGS sequence"/>
</dbReference>
<reference evidence="2" key="1">
    <citation type="journal article" date="2023" name="Microbiol Resour">
        <title>Genome Sequences of Rhodoplanes serenus and Two Thermotolerant Strains, Rhodoplanes tepidamans and 'Rhodoplanes cryptolactis,' Further Refine the Genus.</title>
        <authorList>
            <person name="Rayyan A.A."/>
            <person name="Kyndt J.A."/>
        </authorList>
    </citation>
    <scope>NUCLEOTIDE SEQUENCE</scope>
    <source>
        <strain evidence="2">DSM 9987</strain>
    </source>
</reference>
<dbReference type="EMBL" id="JAQQLI010000035">
    <property type="protein sequence ID" value="MDC7787977.1"/>
    <property type="molecule type" value="Genomic_DNA"/>
</dbReference>
<evidence type="ECO:0008006" key="4">
    <source>
        <dbReference type="Google" id="ProtNLM"/>
    </source>
</evidence>
<evidence type="ECO:0000313" key="3">
    <source>
        <dbReference type="Proteomes" id="UP001165652"/>
    </source>
</evidence>
<organism evidence="2 3">
    <name type="scientific">Rhodoplanes tepidamans</name>
    <name type="common">Rhodoplanes cryptolactis</name>
    <dbReference type="NCBI Taxonomy" id="200616"/>
    <lineage>
        <taxon>Bacteria</taxon>
        <taxon>Pseudomonadati</taxon>
        <taxon>Pseudomonadota</taxon>
        <taxon>Alphaproteobacteria</taxon>
        <taxon>Hyphomicrobiales</taxon>
        <taxon>Nitrobacteraceae</taxon>
        <taxon>Rhodoplanes</taxon>
    </lineage>
</organism>